<reference evidence="6 7" key="1">
    <citation type="submission" date="2019-06" db="EMBL/GenBank/DDBJ databases">
        <title>A chromosomal-level reference genome of Carpinus fangiana (Coryloideae, Betulaceae).</title>
        <authorList>
            <person name="Yang X."/>
            <person name="Wang Z."/>
            <person name="Zhang L."/>
            <person name="Hao G."/>
            <person name="Liu J."/>
            <person name="Yang Y."/>
        </authorList>
    </citation>
    <scope>NUCLEOTIDE SEQUENCE [LARGE SCALE GENOMIC DNA]</scope>
    <source>
        <strain evidence="6">Cfa_2016G</strain>
        <tissue evidence="6">Leaf</tissue>
    </source>
</reference>
<name>A0A5N6QXX8_9ROSI</name>
<keyword evidence="2" id="KW-0121">Carboxypeptidase</keyword>
<dbReference type="Proteomes" id="UP000327013">
    <property type="component" value="Chromosome 3"/>
</dbReference>
<evidence type="ECO:0000313" key="6">
    <source>
        <dbReference type="EMBL" id="KAE8022397.1"/>
    </source>
</evidence>
<dbReference type="Pfam" id="PF00450">
    <property type="entry name" value="Peptidase_S10"/>
    <property type="match status" value="1"/>
</dbReference>
<keyword evidence="3" id="KW-0645">Protease</keyword>
<dbReference type="GO" id="GO:0006508">
    <property type="term" value="P:proteolysis"/>
    <property type="evidence" value="ECO:0007669"/>
    <property type="project" value="UniProtKB-KW"/>
</dbReference>
<dbReference type="InterPro" id="IPR029058">
    <property type="entry name" value="AB_hydrolase_fold"/>
</dbReference>
<protein>
    <recommendedName>
        <fullName evidence="8">Serine carboxypeptidase-like 50</fullName>
    </recommendedName>
</protein>
<evidence type="ECO:0000256" key="4">
    <source>
        <dbReference type="ARBA" id="ARBA00022801"/>
    </source>
</evidence>
<evidence type="ECO:0000256" key="1">
    <source>
        <dbReference type="ARBA" id="ARBA00009431"/>
    </source>
</evidence>
<dbReference type="Gene3D" id="3.40.50.1820">
    <property type="entry name" value="alpha/beta hydrolase"/>
    <property type="match status" value="1"/>
</dbReference>
<proteinExistence type="inferred from homology"/>
<organism evidence="6 7">
    <name type="scientific">Carpinus fangiana</name>
    <dbReference type="NCBI Taxonomy" id="176857"/>
    <lineage>
        <taxon>Eukaryota</taxon>
        <taxon>Viridiplantae</taxon>
        <taxon>Streptophyta</taxon>
        <taxon>Embryophyta</taxon>
        <taxon>Tracheophyta</taxon>
        <taxon>Spermatophyta</taxon>
        <taxon>Magnoliopsida</taxon>
        <taxon>eudicotyledons</taxon>
        <taxon>Gunneridae</taxon>
        <taxon>Pentapetalae</taxon>
        <taxon>rosids</taxon>
        <taxon>fabids</taxon>
        <taxon>Fagales</taxon>
        <taxon>Betulaceae</taxon>
        <taxon>Carpinus</taxon>
    </lineage>
</organism>
<gene>
    <name evidence="6" type="ORF">FH972_008199</name>
</gene>
<keyword evidence="5" id="KW-0325">Glycoprotein</keyword>
<dbReference type="OrthoDB" id="443318at2759"/>
<evidence type="ECO:0000256" key="5">
    <source>
        <dbReference type="ARBA" id="ARBA00023180"/>
    </source>
</evidence>
<evidence type="ECO:0000256" key="2">
    <source>
        <dbReference type="ARBA" id="ARBA00022645"/>
    </source>
</evidence>
<dbReference type="PROSITE" id="PS00560">
    <property type="entry name" value="CARBOXYPEPT_SER_HIS"/>
    <property type="match status" value="1"/>
</dbReference>
<keyword evidence="7" id="KW-1185">Reference proteome</keyword>
<dbReference type="SUPFAM" id="SSF53474">
    <property type="entry name" value="alpha/beta-Hydrolases"/>
    <property type="match status" value="1"/>
</dbReference>
<keyword evidence="4" id="KW-0378">Hydrolase</keyword>
<accession>A0A5N6QXX8</accession>
<dbReference type="GO" id="GO:0004185">
    <property type="term" value="F:serine-type carboxypeptidase activity"/>
    <property type="evidence" value="ECO:0007669"/>
    <property type="project" value="InterPro"/>
</dbReference>
<evidence type="ECO:0008006" key="8">
    <source>
        <dbReference type="Google" id="ProtNLM"/>
    </source>
</evidence>
<dbReference type="EMBL" id="CM017323">
    <property type="protein sequence ID" value="KAE8022397.1"/>
    <property type="molecule type" value="Genomic_DNA"/>
</dbReference>
<dbReference type="InterPro" id="IPR001563">
    <property type="entry name" value="Peptidase_S10"/>
</dbReference>
<dbReference type="AlphaFoldDB" id="A0A5N6QXX8"/>
<evidence type="ECO:0000256" key="3">
    <source>
        <dbReference type="ARBA" id="ARBA00022670"/>
    </source>
</evidence>
<evidence type="ECO:0000313" key="7">
    <source>
        <dbReference type="Proteomes" id="UP000327013"/>
    </source>
</evidence>
<comment type="similarity">
    <text evidence="1">Belongs to the peptidase S10 family.</text>
</comment>
<dbReference type="InterPro" id="IPR033124">
    <property type="entry name" value="Ser_caboxypep_his_AS"/>
</dbReference>
<sequence>MVEALVKQSRVLLYQGHLDLRDSVVSTEAWVKTMKWEGIEEFVMAERKVWKVKGELAGYVQKWGSLSNVVVLGAGHLVPADQALHSQAMIEEWVLERGLFGIN</sequence>